<feature type="region of interest" description="Disordered" evidence="1">
    <location>
        <begin position="1"/>
        <end position="27"/>
    </location>
</feature>
<gene>
    <name evidence="2" type="ORF">DEO72_LG2g4532</name>
</gene>
<dbReference type="Proteomes" id="UP000501690">
    <property type="component" value="Linkage Group LG2"/>
</dbReference>
<dbReference type="EMBL" id="CP039346">
    <property type="protein sequence ID" value="QCD84182.1"/>
    <property type="molecule type" value="Genomic_DNA"/>
</dbReference>
<proteinExistence type="predicted"/>
<evidence type="ECO:0000256" key="1">
    <source>
        <dbReference type="SAM" id="MobiDB-lite"/>
    </source>
</evidence>
<protein>
    <submittedName>
        <fullName evidence="2">Uncharacterized protein</fullName>
    </submittedName>
</protein>
<dbReference type="AlphaFoldDB" id="A0A4D6L6L6"/>
<evidence type="ECO:0000313" key="2">
    <source>
        <dbReference type="EMBL" id="QCD84182.1"/>
    </source>
</evidence>
<sequence>MKRSIAKPQLGLAQAGSPRSGERSALVQTANSRLGEIVTVTLGNFADSRLGEAISPERDSSLLKKQPLAWAKVRAEKFGRASTILAWARRARLGENISSRPCSRIHGSTPNQKYIFQPFPSNPTAY</sequence>
<evidence type="ECO:0000313" key="3">
    <source>
        <dbReference type="Proteomes" id="UP000501690"/>
    </source>
</evidence>
<keyword evidence="3" id="KW-1185">Reference proteome</keyword>
<accession>A0A4D6L6L6</accession>
<organism evidence="2 3">
    <name type="scientific">Vigna unguiculata</name>
    <name type="common">Cowpea</name>
    <dbReference type="NCBI Taxonomy" id="3917"/>
    <lineage>
        <taxon>Eukaryota</taxon>
        <taxon>Viridiplantae</taxon>
        <taxon>Streptophyta</taxon>
        <taxon>Embryophyta</taxon>
        <taxon>Tracheophyta</taxon>
        <taxon>Spermatophyta</taxon>
        <taxon>Magnoliopsida</taxon>
        <taxon>eudicotyledons</taxon>
        <taxon>Gunneridae</taxon>
        <taxon>Pentapetalae</taxon>
        <taxon>rosids</taxon>
        <taxon>fabids</taxon>
        <taxon>Fabales</taxon>
        <taxon>Fabaceae</taxon>
        <taxon>Papilionoideae</taxon>
        <taxon>50 kb inversion clade</taxon>
        <taxon>NPAAA clade</taxon>
        <taxon>indigoferoid/millettioid clade</taxon>
        <taxon>Phaseoleae</taxon>
        <taxon>Vigna</taxon>
    </lineage>
</organism>
<reference evidence="2 3" key="1">
    <citation type="submission" date="2019-04" db="EMBL/GenBank/DDBJ databases">
        <title>An improved genome assembly and genetic linkage map for asparagus bean, Vigna unguiculata ssp. sesquipedialis.</title>
        <authorList>
            <person name="Xia Q."/>
            <person name="Zhang R."/>
            <person name="Dong Y."/>
        </authorList>
    </citation>
    <scope>NUCLEOTIDE SEQUENCE [LARGE SCALE GENOMIC DNA]</scope>
    <source>
        <tissue evidence="2">Leaf</tissue>
    </source>
</reference>
<name>A0A4D6L6L6_VIGUN</name>